<reference evidence="3" key="2">
    <citation type="journal article" date="2024" name="Nature">
        <title>Anoxygenic phototroph of the Chloroflexota uses a type I reaction centre.</title>
        <authorList>
            <person name="Tsuji J.M."/>
            <person name="Shaw N.A."/>
            <person name="Nagashima S."/>
            <person name="Venkiteswaran J.J."/>
            <person name="Schiff S.L."/>
            <person name="Watanabe T."/>
            <person name="Fukui M."/>
            <person name="Hanada S."/>
            <person name="Tank M."/>
            <person name="Neufeld J.D."/>
        </authorList>
    </citation>
    <scope>NUCLEOTIDE SEQUENCE</scope>
    <source>
        <strain evidence="3">L227-S17</strain>
    </source>
</reference>
<evidence type="ECO:0000256" key="1">
    <source>
        <dbReference type="SAM" id="MobiDB-lite"/>
    </source>
</evidence>
<organism evidence="2 4">
    <name type="scientific">Candidatus Chlorohelix allophototropha</name>
    <dbReference type="NCBI Taxonomy" id="3003348"/>
    <lineage>
        <taxon>Bacteria</taxon>
        <taxon>Bacillati</taxon>
        <taxon>Chloroflexota</taxon>
        <taxon>Chloroflexia</taxon>
        <taxon>Candidatus Chloroheliales</taxon>
        <taxon>Candidatus Chloroheliaceae</taxon>
        <taxon>Candidatus Chlorohelix</taxon>
    </lineage>
</organism>
<dbReference type="RefSeq" id="WP_341468376.1">
    <property type="nucleotide sequence ID" value="NZ_CP128399.1"/>
</dbReference>
<evidence type="ECO:0000313" key="2">
    <source>
        <dbReference type="EMBL" id="NWJ44600.1"/>
    </source>
</evidence>
<evidence type="ECO:0000313" key="5">
    <source>
        <dbReference type="Proteomes" id="UP001431572"/>
    </source>
</evidence>
<gene>
    <name evidence="2" type="ORF">HXX08_01860</name>
    <name evidence="3" type="ORF">OZ401_002292</name>
</gene>
<proteinExistence type="predicted"/>
<evidence type="ECO:0000313" key="4">
    <source>
        <dbReference type="Proteomes" id="UP000521676"/>
    </source>
</evidence>
<feature type="region of interest" description="Disordered" evidence="1">
    <location>
        <begin position="1"/>
        <end position="20"/>
    </location>
</feature>
<accession>A0A8T7LYZ1</accession>
<sequence length="456" mass="50630">MATLTLQPEPDTAPDNPDNYNYTTLTPDDLLKAIDKFNYSQPVKSSLRNLKSNILVDDPVIETDEAGSLTLTGTIGKSRFLLKFPPKWNHELVLLVHGYIDPGTPISLEQIGLDQIDLGVLNSAFEQGFAYGYSTFGKVGYAVEEGTKHTLYIKKLTEVLGLERAYLSGRSMGGNITIALLEKYPREFAGALTYCGVMSGWYEQIKYLSDFRVIYDYFTKPLGAPITLAGCGDVLTVVTLPNRQEVINSVSALFSMAEINMNTSPANSTMINIIKRISLITGVNPDPISYMTVLLTNTVGLSDYLETASANGYSNENKVYKYPPEYIPASEDIKALETLNDCVQRLPCKRVATAYLKRWYTPTGKFRAKLLALHNLKDPSVPFIHELKLDEMARKFGSKLVVWIAPDKPTVPGDPESGPGHCFFTPEQMSFAWKELRNWVETGNLPTGGFPNELMS</sequence>
<dbReference type="Proteomes" id="UP000521676">
    <property type="component" value="Unassembled WGS sequence"/>
</dbReference>
<dbReference type="AlphaFoldDB" id="A0A8T7LYZ1"/>
<dbReference type="InterPro" id="IPR029058">
    <property type="entry name" value="AB_hydrolase_fold"/>
</dbReference>
<dbReference type="SUPFAM" id="SSF53474">
    <property type="entry name" value="alpha/beta-Hydrolases"/>
    <property type="match status" value="1"/>
</dbReference>
<dbReference type="EMBL" id="CP128399">
    <property type="protein sequence ID" value="WJW66489.1"/>
    <property type="molecule type" value="Genomic_DNA"/>
</dbReference>
<evidence type="ECO:0000313" key="3">
    <source>
        <dbReference type="EMBL" id="WJW66489.1"/>
    </source>
</evidence>
<reference evidence="2 4" key="1">
    <citation type="submission" date="2020-06" db="EMBL/GenBank/DDBJ databases">
        <title>Anoxygenic phototrophic Chloroflexota member uses a Type I reaction center.</title>
        <authorList>
            <person name="Tsuji J.M."/>
            <person name="Shaw N.A."/>
            <person name="Nagashima S."/>
            <person name="Venkiteswaran J."/>
            <person name="Schiff S.L."/>
            <person name="Hanada S."/>
            <person name="Tank M."/>
            <person name="Neufeld J.D."/>
        </authorList>
    </citation>
    <scope>NUCLEOTIDE SEQUENCE [LARGE SCALE GENOMIC DNA]</scope>
    <source>
        <strain evidence="2">L227-S17</strain>
    </source>
</reference>
<protein>
    <submittedName>
        <fullName evidence="2">Uncharacterized protein</fullName>
    </submittedName>
</protein>
<dbReference type="EMBL" id="JACATZ010000001">
    <property type="protein sequence ID" value="NWJ44600.1"/>
    <property type="molecule type" value="Genomic_DNA"/>
</dbReference>
<dbReference type="Proteomes" id="UP001431572">
    <property type="component" value="Chromosome 1"/>
</dbReference>
<keyword evidence="5" id="KW-1185">Reference proteome</keyword>
<name>A0A8T7LYZ1_9CHLR</name>
<dbReference type="Gene3D" id="3.40.50.1820">
    <property type="entry name" value="alpha/beta hydrolase"/>
    <property type="match status" value="1"/>
</dbReference>